<accession>A0A397SJ30</accession>
<comment type="subcellular location">
    <subcellularLocation>
        <location evidence="1">Host cell</location>
    </subcellularLocation>
    <subcellularLocation>
        <location evidence="2">Secreted</location>
    </subcellularLocation>
</comment>
<sequence length="378" mass="43357">MMLSLNCLILGRASEKSFTEDIGEEYDTDDKVKIKFVDFKVSHLKEKLFRRQIIKDITSSSEYIDLWKVDGKKVNEEENNLKEFTESDIKEKLGGEKMVGKNKLKSYFIKMSEEEEENIHVFIVSTSTATGQKRYADSESVDIEFVDTKPKRKKDIPTLESLIVDLEEKIPLDRPPELYPTSNIAGRFYKRDIPISSREYVDMRLDVETTDTGRKLIDDLKNETKACYLLYAVSGAGKTRAIFDMSMNENGIYVVYVECRPSSDINRDYEPTADRNFAQLVASIGSAFGPYNDTINNSAREKAKRLIILEFTARVLYLILLKKKFPGITPRDYLLSQLNGGQECIASIRNELRLFGCDFDDLISIISSTLRHLKVIIY</sequence>
<dbReference type="OrthoDB" id="2420447at2759"/>
<keyword evidence="6" id="KW-1185">Reference proteome</keyword>
<dbReference type="GO" id="GO:0005576">
    <property type="term" value="C:extracellular region"/>
    <property type="evidence" value="ECO:0007669"/>
    <property type="project" value="UniProtKB-SubCell"/>
</dbReference>
<dbReference type="EMBL" id="QKYT01000476">
    <property type="protein sequence ID" value="RIA84656.1"/>
    <property type="molecule type" value="Genomic_DNA"/>
</dbReference>
<evidence type="ECO:0000256" key="2">
    <source>
        <dbReference type="ARBA" id="ARBA00004613"/>
    </source>
</evidence>
<gene>
    <name evidence="5" type="ORF">C1645_742159</name>
</gene>
<organism evidence="5 6">
    <name type="scientific">Glomus cerebriforme</name>
    <dbReference type="NCBI Taxonomy" id="658196"/>
    <lineage>
        <taxon>Eukaryota</taxon>
        <taxon>Fungi</taxon>
        <taxon>Fungi incertae sedis</taxon>
        <taxon>Mucoromycota</taxon>
        <taxon>Glomeromycotina</taxon>
        <taxon>Glomeromycetes</taxon>
        <taxon>Glomerales</taxon>
        <taxon>Glomeraceae</taxon>
        <taxon>Glomus</taxon>
    </lineage>
</organism>
<comment type="caution">
    <text evidence="5">The sequence shown here is derived from an EMBL/GenBank/DDBJ whole genome shotgun (WGS) entry which is preliminary data.</text>
</comment>
<evidence type="ECO:0000256" key="3">
    <source>
        <dbReference type="ARBA" id="ARBA00022525"/>
    </source>
</evidence>
<protein>
    <recommendedName>
        <fullName evidence="4">Crinkler effector protein N-terminal domain-containing protein</fullName>
    </recommendedName>
</protein>
<proteinExistence type="predicted"/>
<dbReference type="AlphaFoldDB" id="A0A397SJ30"/>
<evidence type="ECO:0000256" key="1">
    <source>
        <dbReference type="ARBA" id="ARBA00004340"/>
    </source>
</evidence>
<dbReference type="GO" id="GO:0043657">
    <property type="term" value="C:host cell"/>
    <property type="evidence" value="ECO:0007669"/>
    <property type="project" value="UniProtKB-SubCell"/>
</dbReference>
<evidence type="ECO:0000313" key="6">
    <source>
        <dbReference type="Proteomes" id="UP000265703"/>
    </source>
</evidence>
<dbReference type="InterPro" id="IPR045379">
    <property type="entry name" value="Crinkler_N"/>
</dbReference>
<evidence type="ECO:0000259" key="4">
    <source>
        <dbReference type="Pfam" id="PF20147"/>
    </source>
</evidence>
<name>A0A397SJ30_9GLOM</name>
<keyword evidence="3" id="KW-0964">Secreted</keyword>
<feature type="domain" description="Crinkler effector protein N-terminal" evidence="4">
    <location>
        <begin position="3"/>
        <end position="123"/>
    </location>
</feature>
<dbReference type="Proteomes" id="UP000265703">
    <property type="component" value="Unassembled WGS sequence"/>
</dbReference>
<evidence type="ECO:0000313" key="5">
    <source>
        <dbReference type="EMBL" id="RIA84656.1"/>
    </source>
</evidence>
<dbReference type="Pfam" id="PF20147">
    <property type="entry name" value="Crinkler"/>
    <property type="match status" value="1"/>
</dbReference>
<reference evidence="5 6" key="1">
    <citation type="submission" date="2018-06" db="EMBL/GenBank/DDBJ databases">
        <title>Comparative genomics reveals the genomic features of Rhizophagus irregularis, R. cerebriforme, R. diaphanum and Gigaspora rosea, and their symbiotic lifestyle signature.</title>
        <authorList>
            <person name="Morin E."/>
            <person name="San Clemente H."/>
            <person name="Chen E.C.H."/>
            <person name="De La Providencia I."/>
            <person name="Hainaut M."/>
            <person name="Kuo A."/>
            <person name="Kohler A."/>
            <person name="Murat C."/>
            <person name="Tang N."/>
            <person name="Roy S."/>
            <person name="Loubradou J."/>
            <person name="Henrissat B."/>
            <person name="Grigoriev I.V."/>
            <person name="Corradi N."/>
            <person name="Roux C."/>
            <person name="Martin F.M."/>
        </authorList>
    </citation>
    <scope>NUCLEOTIDE SEQUENCE [LARGE SCALE GENOMIC DNA]</scope>
    <source>
        <strain evidence="5 6">DAOM 227022</strain>
    </source>
</reference>